<dbReference type="EC" id="3.5.4.16" evidence="3"/>
<dbReference type="Proteomes" id="UP000308267">
    <property type="component" value="Unassembled WGS sequence"/>
</dbReference>
<evidence type="ECO:0000256" key="7">
    <source>
        <dbReference type="ARBA" id="ARBA00023007"/>
    </source>
</evidence>
<dbReference type="InterPro" id="IPR043134">
    <property type="entry name" value="GTP-CH-I_N"/>
</dbReference>
<dbReference type="AlphaFoldDB" id="A0A4S2MH88"/>
<evidence type="ECO:0000313" key="12">
    <source>
        <dbReference type="Proteomes" id="UP000308267"/>
    </source>
</evidence>
<dbReference type="NCBIfam" id="NF006825">
    <property type="entry name" value="PRK09347.1-2"/>
    <property type="match status" value="1"/>
</dbReference>
<dbReference type="Gene3D" id="1.10.286.10">
    <property type="match status" value="1"/>
</dbReference>
<dbReference type="PANTHER" id="PTHR11109:SF7">
    <property type="entry name" value="GTP CYCLOHYDROLASE 1"/>
    <property type="match status" value="1"/>
</dbReference>
<gene>
    <name evidence="11" type="ORF">CRM22_000027</name>
</gene>
<dbReference type="NCBIfam" id="NF006826">
    <property type="entry name" value="PRK09347.1-3"/>
    <property type="match status" value="1"/>
</dbReference>
<dbReference type="FunFam" id="3.30.1130.10:FF:000012">
    <property type="entry name" value="GTP cyclohydrolase 1"/>
    <property type="match status" value="1"/>
</dbReference>
<reference evidence="11 12" key="1">
    <citation type="journal article" date="2019" name="BMC Genomics">
        <title>New insights from Opisthorchis felineus genome: update on genomics of the epidemiologically important liver flukes.</title>
        <authorList>
            <person name="Ershov N.I."/>
            <person name="Mordvinov V.A."/>
            <person name="Prokhortchouk E.B."/>
            <person name="Pakharukova M.Y."/>
            <person name="Gunbin K.V."/>
            <person name="Ustyantsev K."/>
            <person name="Genaev M.A."/>
            <person name="Blinov A.G."/>
            <person name="Mazur A."/>
            <person name="Boulygina E."/>
            <person name="Tsygankova S."/>
            <person name="Khrameeva E."/>
            <person name="Chekanov N."/>
            <person name="Fan G."/>
            <person name="Xiao A."/>
            <person name="Zhang H."/>
            <person name="Xu X."/>
            <person name="Yang H."/>
            <person name="Solovyev V."/>
            <person name="Lee S.M."/>
            <person name="Liu X."/>
            <person name="Afonnikov D.A."/>
            <person name="Skryabin K.G."/>
        </authorList>
    </citation>
    <scope>NUCLEOTIDE SEQUENCE [LARGE SCALE GENOMIC DNA]</scope>
    <source>
        <strain evidence="11">AK-0245</strain>
        <tissue evidence="11">Whole organism</tissue>
    </source>
</reference>
<dbReference type="CDD" id="cd00642">
    <property type="entry name" value="GTP_cyclohydro1"/>
    <property type="match status" value="1"/>
</dbReference>
<dbReference type="InterPro" id="IPR043133">
    <property type="entry name" value="GTP-CH-I_C/QueF"/>
</dbReference>
<evidence type="ECO:0000259" key="10">
    <source>
        <dbReference type="Pfam" id="PF01227"/>
    </source>
</evidence>
<dbReference type="UniPathway" id="UPA00848">
    <property type="reaction ID" value="UER00151"/>
</dbReference>
<keyword evidence="12" id="KW-1185">Reference proteome</keyword>
<dbReference type="GO" id="GO:0006729">
    <property type="term" value="P:tetrahydrobiopterin biosynthetic process"/>
    <property type="evidence" value="ECO:0007669"/>
    <property type="project" value="UniProtKB-KW"/>
</dbReference>
<evidence type="ECO:0000256" key="9">
    <source>
        <dbReference type="ARBA" id="ARBA00030854"/>
    </source>
</evidence>
<evidence type="ECO:0000313" key="11">
    <source>
        <dbReference type="EMBL" id="TGZ76103.1"/>
    </source>
</evidence>
<dbReference type="InterPro" id="IPR020602">
    <property type="entry name" value="GTP_CycHdrlase_I_dom"/>
</dbReference>
<comment type="pathway">
    <text evidence="1">Cofactor biosynthesis; 7,8-dihydroneopterin triphosphate biosynthesis; 7,8-dihydroneopterin triphosphate from GTP: step 1/1.</text>
</comment>
<dbReference type="InterPro" id="IPR001474">
    <property type="entry name" value="GTP_CycHdrlase_I"/>
</dbReference>
<dbReference type="NCBIfam" id="TIGR00063">
    <property type="entry name" value="folE"/>
    <property type="match status" value="1"/>
</dbReference>
<comment type="caution">
    <text evidence="11">The sequence shown here is derived from an EMBL/GenBank/DDBJ whole genome shotgun (WGS) entry which is preliminary data.</text>
</comment>
<keyword evidence="8" id="KW-0342">GTP-binding</keyword>
<evidence type="ECO:0000256" key="5">
    <source>
        <dbReference type="ARBA" id="ARBA00022741"/>
    </source>
</evidence>
<dbReference type="GO" id="GO:0005525">
    <property type="term" value="F:GTP binding"/>
    <property type="evidence" value="ECO:0007669"/>
    <property type="project" value="UniProtKB-KW"/>
</dbReference>
<protein>
    <recommendedName>
        <fullName evidence="4">GTP cyclohydrolase 1</fullName>
        <ecNumber evidence="3">3.5.4.16</ecNumber>
    </recommendedName>
    <alternativeName>
        <fullName evidence="9">GTP cyclohydrolase I</fullName>
    </alternativeName>
</protein>
<name>A0A4S2MH88_OPIFE</name>
<accession>A0A4S2MH88</accession>
<dbReference type="Pfam" id="PF01227">
    <property type="entry name" value="GTP_cyclohydroI"/>
    <property type="match status" value="1"/>
</dbReference>
<dbReference type="GO" id="GO:0046654">
    <property type="term" value="P:tetrahydrofolate biosynthetic process"/>
    <property type="evidence" value="ECO:0007669"/>
    <property type="project" value="InterPro"/>
</dbReference>
<evidence type="ECO:0000256" key="6">
    <source>
        <dbReference type="ARBA" id="ARBA00022801"/>
    </source>
</evidence>
<dbReference type="PANTHER" id="PTHR11109">
    <property type="entry name" value="GTP CYCLOHYDROLASE I"/>
    <property type="match status" value="1"/>
</dbReference>
<evidence type="ECO:0000256" key="1">
    <source>
        <dbReference type="ARBA" id="ARBA00005080"/>
    </source>
</evidence>
<sequence>MSSTVSLAPVDLAKRFADLKFQEHLVKTSYEANKISVPQSDDTREWLTNSTATYHTSNTFPNSEHFRPHSSCEPEQQTVFDFLSHELVSGSPTLERCSISTRDERVGTCFSSPKTASEKLKSSNVPDAYQCVAFQQKDTLLAHTDVHRDTWSCDRKGDASGSDCSLSELKSKDTFLALSKLYKEILCLLGEDPERDGLVRTPERAARAMLYFTKGYTENISHILNDAIFEEGHNELVVVKDIEMFSMCEHHLVPFTGHVTIGYLPKGKVIGLSKLARIVELFSRRIQIQERLTREIAEAVQKVVDPAGVGVLVRAKHMCMVMRGVQKINAITQTQSMLGEFKTNEQLRRDFLHHAC</sequence>
<dbReference type="GO" id="GO:0008270">
    <property type="term" value="F:zinc ion binding"/>
    <property type="evidence" value="ECO:0007669"/>
    <property type="project" value="TreeGrafter"/>
</dbReference>
<dbReference type="EMBL" id="SJOL01000002">
    <property type="protein sequence ID" value="TGZ76103.1"/>
    <property type="molecule type" value="Genomic_DNA"/>
</dbReference>
<evidence type="ECO:0000256" key="4">
    <source>
        <dbReference type="ARBA" id="ARBA00017272"/>
    </source>
</evidence>
<dbReference type="GO" id="GO:0003934">
    <property type="term" value="F:GTP cyclohydrolase I activity"/>
    <property type="evidence" value="ECO:0007669"/>
    <property type="project" value="UniProtKB-EC"/>
</dbReference>
<dbReference type="SUPFAM" id="SSF55620">
    <property type="entry name" value="Tetrahydrobiopterin biosynthesis enzymes-like"/>
    <property type="match status" value="1"/>
</dbReference>
<keyword evidence="7" id="KW-0783">Tetrahydrobiopterin biosynthesis</keyword>
<organism evidence="11 12">
    <name type="scientific">Opisthorchis felineus</name>
    <dbReference type="NCBI Taxonomy" id="147828"/>
    <lineage>
        <taxon>Eukaryota</taxon>
        <taxon>Metazoa</taxon>
        <taxon>Spiralia</taxon>
        <taxon>Lophotrochozoa</taxon>
        <taxon>Platyhelminthes</taxon>
        <taxon>Trematoda</taxon>
        <taxon>Digenea</taxon>
        <taxon>Opisthorchiida</taxon>
        <taxon>Opisthorchiata</taxon>
        <taxon>Opisthorchiidae</taxon>
        <taxon>Opisthorchis</taxon>
    </lineage>
</organism>
<dbReference type="Gene3D" id="3.30.1130.10">
    <property type="match status" value="1"/>
</dbReference>
<evidence type="ECO:0000256" key="8">
    <source>
        <dbReference type="ARBA" id="ARBA00023134"/>
    </source>
</evidence>
<evidence type="ECO:0000256" key="3">
    <source>
        <dbReference type="ARBA" id="ARBA00012715"/>
    </source>
</evidence>
<proteinExistence type="inferred from homology"/>
<dbReference type="HAMAP" id="MF_00223">
    <property type="entry name" value="FolE"/>
    <property type="match status" value="1"/>
</dbReference>
<evidence type="ECO:0000256" key="2">
    <source>
        <dbReference type="ARBA" id="ARBA00008085"/>
    </source>
</evidence>
<dbReference type="PROSITE" id="PS00859">
    <property type="entry name" value="GTP_CYCLOHYDROL_1_1"/>
    <property type="match status" value="1"/>
</dbReference>
<dbReference type="InterPro" id="IPR018234">
    <property type="entry name" value="GTP_CycHdrlase_I_CS"/>
</dbReference>
<keyword evidence="6" id="KW-0378">Hydrolase</keyword>
<dbReference type="OrthoDB" id="4966at2759"/>
<dbReference type="GO" id="GO:0005737">
    <property type="term" value="C:cytoplasm"/>
    <property type="evidence" value="ECO:0007669"/>
    <property type="project" value="TreeGrafter"/>
</dbReference>
<comment type="similarity">
    <text evidence="2">Belongs to the GTP cyclohydrolase I family.</text>
</comment>
<feature type="domain" description="GTP cyclohydrolase I" evidence="10">
    <location>
        <begin position="180"/>
        <end position="353"/>
    </location>
</feature>
<dbReference type="STRING" id="147828.A0A4S2MH88"/>
<keyword evidence="5" id="KW-0547">Nucleotide-binding</keyword>
<dbReference type="PROSITE" id="PS00860">
    <property type="entry name" value="GTP_CYCLOHYDROL_1_2"/>
    <property type="match status" value="1"/>
</dbReference>